<keyword evidence="2" id="KW-1185">Reference proteome</keyword>
<organism evidence="1 2">
    <name type="scientific">Eumeta variegata</name>
    <name type="common">Bagworm moth</name>
    <name type="synonym">Eumeta japonica</name>
    <dbReference type="NCBI Taxonomy" id="151549"/>
    <lineage>
        <taxon>Eukaryota</taxon>
        <taxon>Metazoa</taxon>
        <taxon>Ecdysozoa</taxon>
        <taxon>Arthropoda</taxon>
        <taxon>Hexapoda</taxon>
        <taxon>Insecta</taxon>
        <taxon>Pterygota</taxon>
        <taxon>Neoptera</taxon>
        <taxon>Endopterygota</taxon>
        <taxon>Lepidoptera</taxon>
        <taxon>Glossata</taxon>
        <taxon>Ditrysia</taxon>
        <taxon>Tineoidea</taxon>
        <taxon>Psychidae</taxon>
        <taxon>Oiketicinae</taxon>
        <taxon>Eumeta</taxon>
    </lineage>
</organism>
<reference evidence="1 2" key="1">
    <citation type="journal article" date="2019" name="Commun. Biol.">
        <title>The bagworm genome reveals a unique fibroin gene that provides high tensile strength.</title>
        <authorList>
            <person name="Kono N."/>
            <person name="Nakamura H."/>
            <person name="Ohtoshi R."/>
            <person name="Tomita M."/>
            <person name="Numata K."/>
            <person name="Arakawa K."/>
        </authorList>
    </citation>
    <scope>NUCLEOTIDE SEQUENCE [LARGE SCALE GENOMIC DNA]</scope>
</reference>
<dbReference type="Proteomes" id="UP000299102">
    <property type="component" value="Unassembled WGS sequence"/>
</dbReference>
<dbReference type="EMBL" id="BGZK01000078">
    <property type="protein sequence ID" value="GBP16317.1"/>
    <property type="molecule type" value="Genomic_DNA"/>
</dbReference>
<evidence type="ECO:0000313" key="2">
    <source>
        <dbReference type="Proteomes" id="UP000299102"/>
    </source>
</evidence>
<evidence type="ECO:0000313" key="1">
    <source>
        <dbReference type="EMBL" id="GBP16317.1"/>
    </source>
</evidence>
<dbReference type="OrthoDB" id="414730at2759"/>
<dbReference type="InterPro" id="IPR036691">
    <property type="entry name" value="Endo/exonu/phosph_ase_sf"/>
</dbReference>
<comment type="caution">
    <text evidence="1">The sequence shown here is derived from an EMBL/GenBank/DDBJ whole genome shotgun (WGS) entry which is preliminary data.</text>
</comment>
<gene>
    <name evidence="1" type="ORF">EVAR_93681_1</name>
</gene>
<name>A0A4C1TQR6_EUMVA</name>
<sequence length="174" mass="20233">MENKELEIEPFMDGAKIDILCTTEYWLRDYQLLLGFVNHRVASCFTRGGAMRGGSFINIRNNSKFKERTDIVDLSVKCVIEIEQLVVMIKYRPPIHPMKYFNRSWITPDFTQLRVFRYFLAGRARGPITPRRGGAARRRLSLALLPFQRNRSRAVKELSCAAAGFIRPLRPPRR</sequence>
<proteinExistence type="predicted"/>
<dbReference type="AlphaFoldDB" id="A0A4C1TQR6"/>
<accession>A0A4C1TQR6</accession>
<dbReference type="Gene3D" id="3.60.10.10">
    <property type="entry name" value="Endonuclease/exonuclease/phosphatase"/>
    <property type="match status" value="1"/>
</dbReference>
<protein>
    <submittedName>
        <fullName evidence="1">Uncharacterized protein</fullName>
    </submittedName>
</protein>